<dbReference type="Pfam" id="PF00652">
    <property type="entry name" value="Ricin_B_lectin"/>
    <property type="match status" value="1"/>
</dbReference>
<dbReference type="RefSeq" id="WP_189168335.1">
    <property type="nucleotide sequence ID" value="NZ_BMQB01000001.1"/>
</dbReference>
<reference evidence="3" key="1">
    <citation type="journal article" date="2014" name="Int. J. Syst. Evol. Microbiol.">
        <title>Complete genome sequence of Corynebacterium casei LMG S-19264T (=DSM 44701T), isolated from a smear-ripened cheese.</title>
        <authorList>
            <consortium name="US DOE Joint Genome Institute (JGI-PGF)"/>
            <person name="Walter F."/>
            <person name="Albersmeier A."/>
            <person name="Kalinowski J."/>
            <person name="Ruckert C."/>
        </authorList>
    </citation>
    <scope>NUCLEOTIDE SEQUENCE</scope>
    <source>
        <strain evidence="3">JCM 3090</strain>
    </source>
</reference>
<dbReference type="InterPro" id="IPR000772">
    <property type="entry name" value="Ricin_B_lectin"/>
</dbReference>
<dbReference type="SMART" id="SM00458">
    <property type="entry name" value="RICIN"/>
    <property type="match status" value="1"/>
</dbReference>
<evidence type="ECO:0000313" key="4">
    <source>
        <dbReference type="Proteomes" id="UP000649739"/>
    </source>
</evidence>
<reference evidence="3" key="2">
    <citation type="submission" date="2020-09" db="EMBL/GenBank/DDBJ databases">
        <authorList>
            <person name="Sun Q."/>
            <person name="Ohkuma M."/>
        </authorList>
    </citation>
    <scope>NUCLEOTIDE SEQUENCE</scope>
    <source>
        <strain evidence="3">JCM 3090</strain>
    </source>
</reference>
<dbReference type="PROSITE" id="PS50231">
    <property type="entry name" value="RICIN_B_LECTIN"/>
    <property type="match status" value="1"/>
</dbReference>
<name>A0A8J3B1V1_9ACTN</name>
<keyword evidence="4" id="KW-1185">Reference proteome</keyword>
<comment type="caution">
    <text evidence="3">The sequence shown here is derived from an EMBL/GenBank/DDBJ whole genome shotgun (WGS) entry which is preliminary data.</text>
</comment>
<sequence length="178" mass="18572">MRIRSIAAAGAAVALLGTGTAASAAPAVERATQVNLISLRLAMHPNQVANVEGDSQNNGARVILWDLTNAENERWEPESQLDGYVRLRAQSSGKCLNVAGGGNADGAGVIQYTCGTAANELWKFNQVGWGYQVVAKSSGKCLNVRGGVVKGNTLIQYTCAGGAGAANDVWLASWEQPK</sequence>
<dbReference type="Proteomes" id="UP000649739">
    <property type="component" value="Unassembled WGS sequence"/>
</dbReference>
<evidence type="ECO:0000256" key="1">
    <source>
        <dbReference type="SAM" id="SignalP"/>
    </source>
</evidence>
<dbReference type="SUPFAM" id="SSF50370">
    <property type="entry name" value="Ricin B-like lectins"/>
    <property type="match status" value="1"/>
</dbReference>
<accession>A0A8J3B1V1</accession>
<organism evidence="3 4">
    <name type="scientific">Pilimelia anulata</name>
    <dbReference type="NCBI Taxonomy" id="53371"/>
    <lineage>
        <taxon>Bacteria</taxon>
        <taxon>Bacillati</taxon>
        <taxon>Actinomycetota</taxon>
        <taxon>Actinomycetes</taxon>
        <taxon>Micromonosporales</taxon>
        <taxon>Micromonosporaceae</taxon>
        <taxon>Pilimelia</taxon>
    </lineage>
</organism>
<feature type="chain" id="PRO_5035214416" description="Ricin B lectin domain-containing protein" evidence="1">
    <location>
        <begin position="25"/>
        <end position="178"/>
    </location>
</feature>
<keyword evidence="1" id="KW-0732">Signal</keyword>
<dbReference type="AlphaFoldDB" id="A0A8J3B1V1"/>
<proteinExistence type="predicted"/>
<feature type="domain" description="Ricin B lectin" evidence="2">
    <location>
        <begin position="32"/>
        <end position="173"/>
    </location>
</feature>
<dbReference type="InterPro" id="IPR035992">
    <property type="entry name" value="Ricin_B-like_lectins"/>
</dbReference>
<feature type="signal peptide" evidence="1">
    <location>
        <begin position="1"/>
        <end position="24"/>
    </location>
</feature>
<evidence type="ECO:0000259" key="2">
    <source>
        <dbReference type="SMART" id="SM00458"/>
    </source>
</evidence>
<evidence type="ECO:0000313" key="3">
    <source>
        <dbReference type="EMBL" id="GGJ77905.1"/>
    </source>
</evidence>
<protein>
    <recommendedName>
        <fullName evidence="2">Ricin B lectin domain-containing protein</fullName>
    </recommendedName>
</protein>
<dbReference type="Gene3D" id="2.80.10.50">
    <property type="match status" value="1"/>
</dbReference>
<dbReference type="CDD" id="cd00161">
    <property type="entry name" value="beta-trefoil_Ricin-like"/>
    <property type="match status" value="1"/>
</dbReference>
<gene>
    <name evidence="3" type="ORF">GCM10010123_04950</name>
</gene>
<dbReference type="EMBL" id="BMQB01000001">
    <property type="protein sequence ID" value="GGJ77905.1"/>
    <property type="molecule type" value="Genomic_DNA"/>
</dbReference>